<keyword evidence="3" id="KW-1185">Reference proteome</keyword>
<dbReference type="Proteomes" id="UP000053825">
    <property type="component" value="Unassembled WGS sequence"/>
</dbReference>
<proteinExistence type="predicted"/>
<gene>
    <name evidence="2" type="ORF">WH47_09985</name>
</gene>
<sequence>MGERVRSVRKITQEMGKTGSGVDKKVSRTNKVKGECGDKDKKSLREDNADK</sequence>
<protein>
    <submittedName>
        <fullName evidence="2">Uncharacterized protein</fullName>
    </submittedName>
</protein>
<dbReference type="AlphaFoldDB" id="A0A0L7R3T7"/>
<feature type="compositionally biased region" description="Basic and acidic residues" evidence="1">
    <location>
        <begin position="22"/>
        <end position="51"/>
    </location>
</feature>
<name>A0A0L7R3T7_9HYME</name>
<reference evidence="2 3" key="1">
    <citation type="submission" date="2015-07" db="EMBL/GenBank/DDBJ databases">
        <title>The genome of Habropoda laboriosa.</title>
        <authorList>
            <person name="Pan H."/>
            <person name="Kapheim K."/>
        </authorList>
    </citation>
    <scope>NUCLEOTIDE SEQUENCE [LARGE SCALE GENOMIC DNA]</scope>
    <source>
        <strain evidence="2">0110345459</strain>
    </source>
</reference>
<evidence type="ECO:0000313" key="2">
    <source>
        <dbReference type="EMBL" id="KOC65406.1"/>
    </source>
</evidence>
<accession>A0A0L7R3T7</accession>
<dbReference type="EMBL" id="KQ414663">
    <property type="protein sequence ID" value="KOC65406.1"/>
    <property type="molecule type" value="Genomic_DNA"/>
</dbReference>
<feature type="region of interest" description="Disordered" evidence="1">
    <location>
        <begin position="1"/>
        <end position="51"/>
    </location>
</feature>
<organism evidence="2 3">
    <name type="scientific">Habropoda laboriosa</name>
    <dbReference type="NCBI Taxonomy" id="597456"/>
    <lineage>
        <taxon>Eukaryota</taxon>
        <taxon>Metazoa</taxon>
        <taxon>Ecdysozoa</taxon>
        <taxon>Arthropoda</taxon>
        <taxon>Hexapoda</taxon>
        <taxon>Insecta</taxon>
        <taxon>Pterygota</taxon>
        <taxon>Neoptera</taxon>
        <taxon>Endopterygota</taxon>
        <taxon>Hymenoptera</taxon>
        <taxon>Apocrita</taxon>
        <taxon>Aculeata</taxon>
        <taxon>Apoidea</taxon>
        <taxon>Anthophila</taxon>
        <taxon>Apidae</taxon>
        <taxon>Habropoda</taxon>
    </lineage>
</organism>
<evidence type="ECO:0000313" key="3">
    <source>
        <dbReference type="Proteomes" id="UP000053825"/>
    </source>
</evidence>
<evidence type="ECO:0000256" key="1">
    <source>
        <dbReference type="SAM" id="MobiDB-lite"/>
    </source>
</evidence>